<gene>
    <name evidence="1" type="ORF">M3O51_01965</name>
</gene>
<protein>
    <submittedName>
        <fullName evidence="1">Uncharacterized protein</fullName>
    </submittedName>
</protein>
<comment type="caution">
    <text evidence="1">The sequence shown here is derived from an EMBL/GenBank/DDBJ whole genome shotgun (WGS) entry which is preliminary data.</text>
</comment>
<reference evidence="1" key="1">
    <citation type="submission" date="2022-04" db="EMBL/GenBank/DDBJ databases">
        <title>Genomic comparison of 19 strains of Xanthomonas nasturtii, a newly emerging watercress pathogen.</title>
        <authorList>
            <person name="Harrison J."/>
            <person name="Greer S."/>
            <person name="Hussain R."/>
            <person name="Lascelles D."/>
            <person name="Roberts M."/>
            <person name="Carter B."/>
            <person name="Bryning A."/>
            <person name="Carroll S."/>
            <person name="Aspin A."/>
            <person name="Cruz L."/>
            <person name="Cruz J."/>
            <person name="Grant M."/>
            <person name="Vicente J."/>
            <person name="Studholme D.J."/>
        </authorList>
    </citation>
    <scope>NUCLEOTIDE SEQUENCE</scope>
    <source>
        <strain evidence="1">10016B</strain>
    </source>
</reference>
<evidence type="ECO:0000313" key="2">
    <source>
        <dbReference type="Proteomes" id="UP001167357"/>
    </source>
</evidence>
<organism evidence="1 2">
    <name type="scientific">Xanthomonas nasturtii</name>
    <dbReference type="NCBI Taxonomy" id="1843581"/>
    <lineage>
        <taxon>Bacteria</taxon>
        <taxon>Pseudomonadati</taxon>
        <taxon>Pseudomonadota</taxon>
        <taxon>Gammaproteobacteria</taxon>
        <taxon>Lysobacterales</taxon>
        <taxon>Lysobacteraceae</taxon>
        <taxon>Xanthomonas</taxon>
    </lineage>
</organism>
<sequence>MASYVKIFSTPGHPALFPPQTACDSIRRTVRYRQQLQHAGTRQIACTAFGTAVLISR</sequence>
<keyword evidence="2" id="KW-1185">Reference proteome</keyword>
<dbReference type="EMBL" id="JAMBED010000002">
    <property type="protein sequence ID" value="MCL1550114.1"/>
    <property type="molecule type" value="Genomic_DNA"/>
</dbReference>
<name>A0ABT0LL95_9XANT</name>
<dbReference type="GeneID" id="97211859"/>
<accession>A0ABT0LL95</accession>
<dbReference type="Proteomes" id="UP001167357">
    <property type="component" value="Unassembled WGS sequence"/>
</dbReference>
<evidence type="ECO:0000313" key="1">
    <source>
        <dbReference type="EMBL" id="MCL1550114.1"/>
    </source>
</evidence>
<proteinExistence type="predicted"/>
<dbReference type="RefSeq" id="WP_181920434.1">
    <property type="nucleotide sequence ID" value="NZ_CP142004.2"/>
</dbReference>